<protein>
    <submittedName>
        <fullName evidence="2">Acyl-N-acyltransferase</fullName>
    </submittedName>
</protein>
<proteinExistence type="predicted"/>
<dbReference type="Gene3D" id="3.40.630.30">
    <property type="match status" value="1"/>
</dbReference>
<dbReference type="SUPFAM" id="SSF55729">
    <property type="entry name" value="Acyl-CoA N-acyltransferases (Nat)"/>
    <property type="match status" value="1"/>
</dbReference>
<feature type="region of interest" description="Disordered" evidence="1">
    <location>
        <begin position="73"/>
        <end position="101"/>
    </location>
</feature>
<comment type="caution">
    <text evidence="2">The sequence shown here is derived from an EMBL/GenBank/DDBJ whole genome shotgun (WGS) entry which is preliminary data.</text>
</comment>
<dbReference type="CDD" id="cd04301">
    <property type="entry name" value="NAT_SF"/>
    <property type="match status" value="1"/>
</dbReference>
<organism evidence="2 3">
    <name type="scientific">Colletotrichum tofieldiae</name>
    <dbReference type="NCBI Taxonomy" id="708197"/>
    <lineage>
        <taxon>Eukaryota</taxon>
        <taxon>Fungi</taxon>
        <taxon>Dikarya</taxon>
        <taxon>Ascomycota</taxon>
        <taxon>Pezizomycotina</taxon>
        <taxon>Sordariomycetes</taxon>
        <taxon>Hypocreomycetidae</taxon>
        <taxon>Glomerellales</taxon>
        <taxon>Glomerellaceae</taxon>
        <taxon>Colletotrichum</taxon>
        <taxon>Colletotrichum spaethianum species complex</taxon>
    </lineage>
</organism>
<keyword evidence="2" id="KW-0808">Transferase</keyword>
<keyword evidence="2" id="KW-0012">Acyltransferase</keyword>
<dbReference type="AlphaFoldDB" id="A0A161YA42"/>
<feature type="region of interest" description="Disordered" evidence="1">
    <location>
        <begin position="240"/>
        <end position="263"/>
    </location>
</feature>
<name>A0A161YA42_9PEZI</name>
<evidence type="ECO:0000313" key="2">
    <source>
        <dbReference type="EMBL" id="KZL68897.1"/>
    </source>
</evidence>
<evidence type="ECO:0000313" key="3">
    <source>
        <dbReference type="Proteomes" id="UP000076552"/>
    </source>
</evidence>
<dbReference type="GO" id="GO:0016746">
    <property type="term" value="F:acyltransferase activity"/>
    <property type="evidence" value="ECO:0007669"/>
    <property type="project" value="UniProtKB-KW"/>
</dbReference>
<accession>A0A161YA42</accession>
<gene>
    <name evidence="2" type="ORF">CT0861_00439</name>
</gene>
<dbReference type="STRING" id="708197.A0A161YA42"/>
<feature type="region of interest" description="Disordered" evidence="1">
    <location>
        <begin position="713"/>
        <end position="749"/>
    </location>
</feature>
<reference evidence="2 3" key="1">
    <citation type="submission" date="2015-06" db="EMBL/GenBank/DDBJ databases">
        <title>Survival trade-offs in plant roots during colonization by closely related pathogenic and mutualistic fungi.</title>
        <authorList>
            <person name="Hacquard S."/>
            <person name="Kracher B."/>
            <person name="Hiruma K."/>
            <person name="Weinman A."/>
            <person name="Muench P."/>
            <person name="Garrido Oter R."/>
            <person name="Ver Loren van Themaat E."/>
            <person name="Dallerey J.-F."/>
            <person name="Damm U."/>
            <person name="Henrissat B."/>
            <person name="Lespinet O."/>
            <person name="Thon M."/>
            <person name="Kemen E."/>
            <person name="McHardy A.C."/>
            <person name="Schulze-Lefert P."/>
            <person name="O'Connell R.J."/>
        </authorList>
    </citation>
    <scope>NUCLEOTIDE SEQUENCE [LARGE SCALE GENOMIC DNA]</scope>
    <source>
        <strain evidence="2 3">0861</strain>
    </source>
</reference>
<evidence type="ECO:0000256" key="1">
    <source>
        <dbReference type="SAM" id="MobiDB-lite"/>
    </source>
</evidence>
<dbReference type="Proteomes" id="UP000076552">
    <property type="component" value="Unassembled WGS sequence"/>
</dbReference>
<sequence length="749" mass="84524">MSDHEEFDRVGMQIDESASYQARGRDHCSGGVHPSRFGSPYSREFDNAHLRQTDSGRVVVSSPCQAVRGQAINQQIQNRASPSEKSDARPIEPNQRPNSIRWAEDLPVPDRKLSASALFDKLTSSPETRRAAFKYSNSNIQDEPSAGTPEHAKYLAGQRAYMAGRNFEKSQKKRETDTVAKCQVIQNNEDMPSVTAMRQASVAEYIPPHKRSIKPKVNIEVEVPNQEQPIITGYYAKSATESTGGHANPRASLPEPTKESTPLTPMALRDLSERHGVADKSKKSHPSMDISVDDEVTSSHEYGSSRFSNFFDKTAAYAPSGPASAFFHTWLDTLSADCVTSFLDEVDNHHNYDVDPTNGQLLEKVEQPDTIVDIEEEIRMRPAMLHRRRDWTSNLVIHREITVRRNLMRRQQEERERECSNLPTQERQSNKNITITSTTKPATVIISNKRKLLADCVLRPAQLDDAKGCAEIYNAAVADHDYQVVDTNPVSAQRFEFVITECQRERLPFVVATKQKVDLSDANNWPSQEAYRQYMKWKESQPQKNEPTENSIYGFGFLKPYERGIGGLTGTASPVVKATVFVHPDHRRGGIGSALLHQLLTQTSILYYGNVVEYKWHDPTTGGDSFRASNFHNVHRIIFHTMVKSEGSQSLEWMGNFMSSFQFEKCGRLNQVYKVDSPHGAEWYDQVVWQHWANKIDSVRTLHAGDESECSYDYPGKSHSPGYRRSQSPVVGEKLRCSSGHNSDDVFGH</sequence>
<keyword evidence="3" id="KW-1185">Reference proteome</keyword>
<dbReference type="InterPro" id="IPR016181">
    <property type="entry name" value="Acyl_CoA_acyltransferase"/>
</dbReference>
<dbReference type="EMBL" id="LFIV01000117">
    <property type="protein sequence ID" value="KZL68897.1"/>
    <property type="molecule type" value="Genomic_DNA"/>
</dbReference>
<feature type="region of interest" description="Disordered" evidence="1">
    <location>
        <begin position="1"/>
        <end position="43"/>
    </location>
</feature>